<dbReference type="InterPro" id="IPR050950">
    <property type="entry name" value="HTH-type_LysR_regulators"/>
</dbReference>
<name>A0A9D9D9V0_9GAMM</name>
<dbReference type="GO" id="GO:0005829">
    <property type="term" value="C:cytosol"/>
    <property type="evidence" value="ECO:0007669"/>
    <property type="project" value="TreeGrafter"/>
</dbReference>
<dbReference type="InterPro" id="IPR036388">
    <property type="entry name" value="WH-like_DNA-bd_sf"/>
</dbReference>
<organism evidence="6 7">
    <name type="scientific">Candidatus Avisuccinivibrio stercorigallinarum</name>
    <dbReference type="NCBI Taxonomy" id="2840704"/>
    <lineage>
        <taxon>Bacteria</taxon>
        <taxon>Pseudomonadati</taxon>
        <taxon>Pseudomonadota</taxon>
        <taxon>Gammaproteobacteria</taxon>
        <taxon>Aeromonadales</taxon>
        <taxon>Succinivibrionaceae</taxon>
        <taxon>Succinivibrionaceae incertae sedis</taxon>
        <taxon>Candidatus Avisuccinivibrio</taxon>
    </lineage>
</organism>
<keyword evidence="3" id="KW-0238">DNA-binding</keyword>
<dbReference type="Gene3D" id="3.40.190.10">
    <property type="entry name" value="Periplasmic binding protein-like II"/>
    <property type="match status" value="2"/>
</dbReference>
<evidence type="ECO:0000256" key="3">
    <source>
        <dbReference type="ARBA" id="ARBA00023125"/>
    </source>
</evidence>
<dbReference type="SUPFAM" id="SSF53850">
    <property type="entry name" value="Periplasmic binding protein-like II"/>
    <property type="match status" value="1"/>
</dbReference>
<keyword evidence="2" id="KW-0805">Transcription regulation</keyword>
<dbReference type="Proteomes" id="UP000823631">
    <property type="component" value="Unassembled WGS sequence"/>
</dbReference>
<reference evidence="6" key="1">
    <citation type="submission" date="2020-10" db="EMBL/GenBank/DDBJ databases">
        <authorList>
            <person name="Gilroy R."/>
        </authorList>
    </citation>
    <scope>NUCLEOTIDE SEQUENCE</scope>
    <source>
        <strain evidence="6">17213</strain>
    </source>
</reference>
<dbReference type="SUPFAM" id="SSF46785">
    <property type="entry name" value="Winged helix' DNA-binding domain"/>
    <property type="match status" value="1"/>
</dbReference>
<dbReference type="InterPro" id="IPR000847">
    <property type="entry name" value="LysR_HTH_N"/>
</dbReference>
<dbReference type="Pfam" id="PF00126">
    <property type="entry name" value="HTH_1"/>
    <property type="match status" value="1"/>
</dbReference>
<dbReference type="EMBL" id="JADINH010000112">
    <property type="protein sequence ID" value="MBO8415781.1"/>
    <property type="molecule type" value="Genomic_DNA"/>
</dbReference>
<dbReference type="Pfam" id="PF03466">
    <property type="entry name" value="LysR_substrate"/>
    <property type="match status" value="1"/>
</dbReference>
<keyword evidence="4" id="KW-0804">Transcription</keyword>
<dbReference type="AlphaFoldDB" id="A0A9D9D9V0"/>
<protein>
    <submittedName>
        <fullName evidence="6">LysR family transcriptional regulator</fullName>
    </submittedName>
</protein>
<dbReference type="FunFam" id="1.10.10.10:FF:000001">
    <property type="entry name" value="LysR family transcriptional regulator"/>
    <property type="match status" value="1"/>
</dbReference>
<reference evidence="6" key="2">
    <citation type="journal article" date="2021" name="PeerJ">
        <title>Extensive microbial diversity within the chicken gut microbiome revealed by metagenomics and culture.</title>
        <authorList>
            <person name="Gilroy R."/>
            <person name="Ravi A."/>
            <person name="Getino M."/>
            <person name="Pursley I."/>
            <person name="Horton D.L."/>
            <person name="Alikhan N.F."/>
            <person name="Baker D."/>
            <person name="Gharbi K."/>
            <person name="Hall N."/>
            <person name="Watson M."/>
            <person name="Adriaenssens E.M."/>
            <person name="Foster-Nyarko E."/>
            <person name="Jarju S."/>
            <person name="Secka A."/>
            <person name="Antonio M."/>
            <person name="Oren A."/>
            <person name="Chaudhuri R.R."/>
            <person name="La Ragione R."/>
            <person name="Hildebrand F."/>
            <person name="Pallen M.J."/>
        </authorList>
    </citation>
    <scope>NUCLEOTIDE SEQUENCE</scope>
    <source>
        <strain evidence="6">17213</strain>
    </source>
</reference>
<dbReference type="CDD" id="cd05466">
    <property type="entry name" value="PBP2_LTTR_substrate"/>
    <property type="match status" value="1"/>
</dbReference>
<evidence type="ECO:0000256" key="1">
    <source>
        <dbReference type="ARBA" id="ARBA00009437"/>
    </source>
</evidence>
<dbReference type="InterPro" id="IPR005119">
    <property type="entry name" value="LysR_subst-bd"/>
</dbReference>
<comment type="similarity">
    <text evidence="1">Belongs to the LysR transcriptional regulatory family.</text>
</comment>
<feature type="domain" description="HTH lysR-type" evidence="5">
    <location>
        <begin position="1"/>
        <end position="58"/>
    </location>
</feature>
<evidence type="ECO:0000313" key="7">
    <source>
        <dbReference type="Proteomes" id="UP000823631"/>
    </source>
</evidence>
<dbReference type="Gene3D" id="1.10.10.10">
    <property type="entry name" value="Winged helix-like DNA-binding domain superfamily/Winged helix DNA-binding domain"/>
    <property type="match status" value="1"/>
</dbReference>
<proteinExistence type="inferred from homology"/>
<evidence type="ECO:0000256" key="2">
    <source>
        <dbReference type="ARBA" id="ARBA00023015"/>
    </source>
</evidence>
<dbReference type="GO" id="GO:0003677">
    <property type="term" value="F:DNA binding"/>
    <property type="evidence" value="ECO:0007669"/>
    <property type="project" value="UniProtKB-KW"/>
</dbReference>
<evidence type="ECO:0000256" key="4">
    <source>
        <dbReference type="ARBA" id="ARBA00023163"/>
    </source>
</evidence>
<gene>
    <name evidence="6" type="ORF">IAB19_05330</name>
</gene>
<dbReference type="GO" id="GO:0003700">
    <property type="term" value="F:DNA-binding transcription factor activity"/>
    <property type="evidence" value="ECO:0007669"/>
    <property type="project" value="InterPro"/>
</dbReference>
<sequence length="305" mass="34309">MLRQLQYFQAIVRHQSFAAAARECAISASALSQQLQVLEHQLGVTLLYRKGRKKVELTPAGQYFYEQSLRLSAQFAEISEMTRRIDRAEDLTLTLGILSPLCAPQLQHSLSRFRSCCPQVKLQLIFGGHEELFARLRQGSADVLLSDQRRAFSEEYFNLPLCSLPLELLAGSSDPLAALKSMEIDELTQHTCIVVCTPEEERSECEYFRTVLGFKSSFLRVASMEQAALCAAAAQGFVPADALMCRIEPDSCPVLQRLALTRRGERVWRHYCIFAKKELQRQEPALSLLVKILSDGLKSLSPEPL</sequence>
<evidence type="ECO:0000313" key="6">
    <source>
        <dbReference type="EMBL" id="MBO8415781.1"/>
    </source>
</evidence>
<evidence type="ECO:0000259" key="5">
    <source>
        <dbReference type="PROSITE" id="PS50931"/>
    </source>
</evidence>
<comment type="caution">
    <text evidence="6">The sequence shown here is derived from an EMBL/GenBank/DDBJ whole genome shotgun (WGS) entry which is preliminary data.</text>
</comment>
<accession>A0A9D9D9V0</accession>
<dbReference type="PROSITE" id="PS50931">
    <property type="entry name" value="HTH_LYSR"/>
    <property type="match status" value="1"/>
</dbReference>
<dbReference type="InterPro" id="IPR036390">
    <property type="entry name" value="WH_DNA-bd_sf"/>
</dbReference>
<dbReference type="PANTHER" id="PTHR30419">
    <property type="entry name" value="HTH-TYPE TRANSCRIPTIONAL REGULATOR YBHD"/>
    <property type="match status" value="1"/>
</dbReference>